<dbReference type="SUPFAM" id="SSF56784">
    <property type="entry name" value="HAD-like"/>
    <property type="match status" value="1"/>
</dbReference>
<dbReference type="InterPro" id="IPR051806">
    <property type="entry name" value="HAD-like_SPP"/>
</dbReference>
<dbReference type="eggNOG" id="COG0637">
    <property type="taxonomic scope" value="Bacteria"/>
</dbReference>
<keyword evidence="3" id="KW-1185">Reference proteome</keyword>
<dbReference type="HOGENOM" id="CLU_045011_13_4_10"/>
<name>B4S6D7_PROA2</name>
<reference evidence="2" key="1">
    <citation type="submission" date="2008-06" db="EMBL/GenBank/DDBJ databases">
        <title>Complete sequence of chromosome of Prosthecochloris aestuarii DSM 271.</title>
        <authorList>
            <consortium name="US DOE Joint Genome Institute"/>
            <person name="Lucas S."/>
            <person name="Copeland A."/>
            <person name="Lapidus A."/>
            <person name="Glavina del Rio T."/>
            <person name="Dalin E."/>
            <person name="Tice H."/>
            <person name="Bruce D."/>
            <person name="Goodwin L."/>
            <person name="Pitluck S."/>
            <person name="Schmutz J."/>
            <person name="Larimer F."/>
            <person name="Land M."/>
            <person name="Hauser L."/>
            <person name="Kyrpides N."/>
            <person name="Anderson I."/>
            <person name="Liu Z."/>
            <person name="Li T."/>
            <person name="Zhao F."/>
            <person name="Overmann J."/>
            <person name="Bryant D.A."/>
            <person name="Richardson P."/>
        </authorList>
    </citation>
    <scope>NUCLEOTIDE SEQUENCE [LARGE SCALE GENOMIC DNA]</scope>
    <source>
        <strain evidence="2">DSM 271</strain>
    </source>
</reference>
<proteinExistence type="inferred from homology"/>
<dbReference type="EMBL" id="CP001108">
    <property type="protein sequence ID" value="ACF47239.1"/>
    <property type="molecule type" value="Genomic_DNA"/>
</dbReference>
<protein>
    <submittedName>
        <fullName evidence="2">Beta-phosphoglucomutase family hydrolase</fullName>
    </submittedName>
</protein>
<dbReference type="PANTHER" id="PTHR43481">
    <property type="entry name" value="FRUCTOSE-1-PHOSPHATE PHOSPHATASE"/>
    <property type="match status" value="1"/>
</dbReference>
<dbReference type="InterPro" id="IPR023214">
    <property type="entry name" value="HAD_sf"/>
</dbReference>
<dbReference type="STRING" id="290512.Paes_2237"/>
<dbReference type="AlphaFoldDB" id="B4S6D7"/>
<dbReference type="InterPro" id="IPR006439">
    <property type="entry name" value="HAD-SF_hydro_IA"/>
</dbReference>
<dbReference type="Gene3D" id="1.10.150.240">
    <property type="entry name" value="Putative phosphatase, domain 2"/>
    <property type="match status" value="1"/>
</dbReference>
<dbReference type="NCBIfam" id="TIGR01509">
    <property type="entry name" value="HAD-SF-IA-v3"/>
    <property type="match status" value="1"/>
</dbReference>
<dbReference type="InterPro" id="IPR010976">
    <property type="entry name" value="B-phosphoglucomutase_hydrolase"/>
</dbReference>
<dbReference type="PANTHER" id="PTHR43481:SF4">
    <property type="entry name" value="GLYCEROL-1-PHOSPHATE PHOSPHOHYDROLASE 1-RELATED"/>
    <property type="match status" value="1"/>
</dbReference>
<dbReference type="KEGG" id="paa:Paes_2237"/>
<comment type="similarity">
    <text evidence="1">Belongs to the HAD-like hydrolase superfamily. CbbY/CbbZ/Gph/YieH family.</text>
</comment>
<evidence type="ECO:0000313" key="2">
    <source>
        <dbReference type="EMBL" id="ACF47239.1"/>
    </source>
</evidence>
<accession>B4S6D7</accession>
<dbReference type="Gene3D" id="3.40.50.1000">
    <property type="entry name" value="HAD superfamily/HAD-like"/>
    <property type="match status" value="1"/>
</dbReference>
<dbReference type="InterPro" id="IPR023198">
    <property type="entry name" value="PGP-like_dom2"/>
</dbReference>
<sequence length="254" mass="27828">MINHSTKSTIVSNNTKFAFIFDMDGVLVDNMHMHARSWVEVFMDLGLEGMDSDRYLRESAGMKGLDVLRHFLDPDISETDADRLSELKDFLYRVMYRETMCPMPGLESFLDHAASQNIALGVGTGAGERNIAYTLGIPGLRDRFSAVVGSHQVQHGKPHPETFLRVAEMLDADPANCIVFEDALPGIEAANRAGMQAVALTTTNPAEVMSQCSGLLDVVADFTAITPDIIIEKLCGTCNSRSGESIQKKPCKNI</sequence>
<organism evidence="2 3">
    <name type="scientific">Prosthecochloris aestuarii (strain DSM 271 / SK 413)</name>
    <dbReference type="NCBI Taxonomy" id="290512"/>
    <lineage>
        <taxon>Bacteria</taxon>
        <taxon>Pseudomonadati</taxon>
        <taxon>Chlorobiota</taxon>
        <taxon>Chlorobiia</taxon>
        <taxon>Chlorobiales</taxon>
        <taxon>Chlorobiaceae</taxon>
        <taxon>Prosthecochloris</taxon>
    </lineage>
</organism>
<dbReference type="Proteomes" id="UP000002725">
    <property type="component" value="Chromosome"/>
</dbReference>
<dbReference type="InterPro" id="IPR036412">
    <property type="entry name" value="HAD-like_sf"/>
</dbReference>
<dbReference type="Pfam" id="PF00702">
    <property type="entry name" value="Hydrolase"/>
    <property type="match status" value="1"/>
</dbReference>
<evidence type="ECO:0000256" key="1">
    <source>
        <dbReference type="ARBA" id="ARBA00006171"/>
    </source>
</evidence>
<gene>
    <name evidence="2" type="ordered locus">Paes_2237</name>
</gene>
<keyword evidence="2" id="KW-0378">Hydrolase</keyword>
<dbReference type="CDD" id="cd07505">
    <property type="entry name" value="HAD_BPGM-like"/>
    <property type="match status" value="1"/>
</dbReference>
<dbReference type="SFLD" id="SFLDS00003">
    <property type="entry name" value="Haloacid_Dehalogenase"/>
    <property type="match status" value="1"/>
</dbReference>
<dbReference type="NCBIfam" id="TIGR02009">
    <property type="entry name" value="PGMB-YQAB-SF"/>
    <property type="match status" value="1"/>
</dbReference>
<dbReference type="SFLD" id="SFLDG01129">
    <property type="entry name" value="C1.5:_HAD__Beta-PGM__Phosphata"/>
    <property type="match status" value="1"/>
</dbReference>
<dbReference type="GO" id="GO:0050308">
    <property type="term" value="F:sugar-phosphatase activity"/>
    <property type="evidence" value="ECO:0007669"/>
    <property type="project" value="TreeGrafter"/>
</dbReference>
<dbReference type="RefSeq" id="WP_012506769.1">
    <property type="nucleotide sequence ID" value="NC_011059.1"/>
</dbReference>
<evidence type="ECO:0000313" key="3">
    <source>
        <dbReference type="Proteomes" id="UP000002725"/>
    </source>
</evidence>
<dbReference type="SFLD" id="SFLDG01135">
    <property type="entry name" value="C1.5.6:_HAD__Beta-PGM__Phospha"/>
    <property type="match status" value="1"/>
</dbReference>